<name>A0A1G2G8I9_9BACT</name>
<proteinExistence type="predicted"/>
<dbReference type="EMBL" id="MHNN01000009">
    <property type="protein sequence ID" value="OGZ46503.1"/>
    <property type="molecule type" value="Genomic_DNA"/>
</dbReference>
<evidence type="ECO:0000256" key="1">
    <source>
        <dbReference type="SAM" id="Phobius"/>
    </source>
</evidence>
<gene>
    <name evidence="2" type="ORF">A3J54_01980</name>
</gene>
<keyword evidence="1" id="KW-0812">Transmembrane</keyword>
<keyword evidence="1" id="KW-1133">Transmembrane helix</keyword>
<dbReference type="Proteomes" id="UP000176576">
    <property type="component" value="Unassembled WGS sequence"/>
</dbReference>
<evidence type="ECO:0000313" key="3">
    <source>
        <dbReference type="Proteomes" id="UP000176576"/>
    </source>
</evidence>
<accession>A0A1G2G8I9</accession>
<organism evidence="2 3">
    <name type="scientific">Candidatus Ryanbacteria bacterium RIFCSPHIGHO2_02_FULL_45_13b</name>
    <dbReference type="NCBI Taxonomy" id="1802117"/>
    <lineage>
        <taxon>Bacteria</taxon>
        <taxon>Candidatus Ryaniibacteriota</taxon>
    </lineage>
</organism>
<comment type="caution">
    <text evidence="2">The sequence shown here is derived from an EMBL/GenBank/DDBJ whole genome shotgun (WGS) entry which is preliminary data.</text>
</comment>
<dbReference type="AlphaFoldDB" id="A0A1G2G8I9"/>
<sequence>MIAVISLIAAVGLLDMIFWHVGTTMTTSAQDYHRLMVVGGGTFLLLWAAAAAVSFYKHLNANL</sequence>
<keyword evidence="1" id="KW-0472">Membrane</keyword>
<protein>
    <submittedName>
        <fullName evidence="2">Uncharacterized protein</fullName>
    </submittedName>
</protein>
<dbReference type="STRING" id="1802117.A3J54_01980"/>
<reference evidence="2 3" key="1">
    <citation type="journal article" date="2016" name="Nat. Commun.">
        <title>Thousands of microbial genomes shed light on interconnected biogeochemical processes in an aquifer system.</title>
        <authorList>
            <person name="Anantharaman K."/>
            <person name="Brown C.T."/>
            <person name="Hug L.A."/>
            <person name="Sharon I."/>
            <person name="Castelle C.J."/>
            <person name="Probst A.J."/>
            <person name="Thomas B.C."/>
            <person name="Singh A."/>
            <person name="Wilkins M.J."/>
            <person name="Karaoz U."/>
            <person name="Brodie E.L."/>
            <person name="Williams K.H."/>
            <person name="Hubbard S.S."/>
            <person name="Banfield J.F."/>
        </authorList>
    </citation>
    <scope>NUCLEOTIDE SEQUENCE [LARGE SCALE GENOMIC DNA]</scope>
</reference>
<evidence type="ECO:0000313" key="2">
    <source>
        <dbReference type="EMBL" id="OGZ46503.1"/>
    </source>
</evidence>
<feature type="transmembrane region" description="Helical" evidence="1">
    <location>
        <begin position="36"/>
        <end position="56"/>
    </location>
</feature>